<evidence type="ECO:0000313" key="11">
    <source>
        <dbReference type="Proteomes" id="UP000318453"/>
    </source>
</evidence>
<feature type="domain" description="PIN" evidence="9">
    <location>
        <begin position="3"/>
        <end position="129"/>
    </location>
</feature>
<reference evidence="10" key="1">
    <citation type="submission" date="2019-08" db="EMBL/GenBank/DDBJ databases">
        <title>Carotenoids and Carotenoid Binding Proteins in the Halophilic Cyanobacterium Euhalothece sp. ZM00.</title>
        <authorList>
            <person name="Cho S.M."/>
            <person name="Song J.Y."/>
            <person name="Park Y.-I."/>
        </authorList>
    </citation>
    <scope>NUCLEOTIDE SEQUENCE [LARGE SCALE GENOMIC DNA]</scope>
    <source>
        <strain evidence="10">Z-M001</strain>
    </source>
</reference>
<dbReference type="EC" id="3.1.-.-" evidence="8"/>
<evidence type="ECO:0000256" key="2">
    <source>
        <dbReference type="ARBA" id="ARBA00022649"/>
    </source>
</evidence>
<name>A0A5B8NPM2_9CHRO</name>
<keyword evidence="2 8" id="KW-1277">Toxin-antitoxin system</keyword>
<dbReference type="HAMAP" id="MF_00265">
    <property type="entry name" value="VapC_Nob1"/>
    <property type="match status" value="1"/>
</dbReference>
<dbReference type="GO" id="GO:0004540">
    <property type="term" value="F:RNA nuclease activity"/>
    <property type="evidence" value="ECO:0007669"/>
    <property type="project" value="InterPro"/>
</dbReference>
<organism evidence="10 11">
    <name type="scientific">Euhalothece natronophila Z-M001</name>
    <dbReference type="NCBI Taxonomy" id="522448"/>
    <lineage>
        <taxon>Bacteria</taxon>
        <taxon>Bacillati</taxon>
        <taxon>Cyanobacteriota</taxon>
        <taxon>Cyanophyceae</taxon>
        <taxon>Oscillatoriophycideae</taxon>
        <taxon>Chroococcales</taxon>
        <taxon>Halothecacae</taxon>
        <taxon>Halothece cluster</taxon>
        <taxon>Euhalothece</taxon>
    </lineage>
</organism>
<dbReference type="Proteomes" id="UP000318453">
    <property type="component" value="Chromosome"/>
</dbReference>
<evidence type="ECO:0000256" key="8">
    <source>
        <dbReference type="HAMAP-Rule" id="MF_00265"/>
    </source>
</evidence>
<feature type="binding site" evidence="8">
    <location>
        <position position="6"/>
    </location>
    <ligand>
        <name>Mg(2+)</name>
        <dbReference type="ChEBI" id="CHEBI:18420"/>
    </ligand>
</feature>
<dbReference type="CDD" id="cd18746">
    <property type="entry name" value="PIN_VapC4-5_FitB-like"/>
    <property type="match status" value="1"/>
</dbReference>
<comment type="similarity">
    <text evidence="7 8">Belongs to the PINc/VapC protein family.</text>
</comment>
<comment type="cofactor">
    <cofactor evidence="1 8">
        <name>Mg(2+)</name>
        <dbReference type="ChEBI" id="CHEBI:18420"/>
    </cofactor>
</comment>
<dbReference type="KEGG" id="enn:FRE64_15855"/>
<protein>
    <recommendedName>
        <fullName evidence="8">Ribonuclease VapC</fullName>
        <shortName evidence="8">RNase VapC</shortName>
        <ecNumber evidence="8">3.1.-.-</ecNumber>
    </recommendedName>
    <alternativeName>
        <fullName evidence="8">Toxin VapC</fullName>
    </alternativeName>
</protein>
<sequence length="144" mass="16583">MNYLLDTCVLSEYVKKQPNTVVINWLDQQREEHLLISILSIGELKKGIIKLEKSQPVRSQRLWEWVERIGVRFEGRILTINQSVIDRWARLCGELEAKGTKLAVMDSLIAATALVYDLAVVTRNVNDFSATTVKIFNPWKLKNK</sequence>
<dbReference type="GO" id="GO:0090729">
    <property type="term" value="F:toxin activity"/>
    <property type="evidence" value="ECO:0007669"/>
    <property type="project" value="UniProtKB-KW"/>
</dbReference>
<dbReference type="RefSeq" id="WP_146297117.1">
    <property type="nucleotide sequence ID" value="NZ_CP042326.1"/>
</dbReference>
<dbReference type="EMBL" id="CP042326">
    <property type="protein sequence ID" value="QDZ41283.1"/>
    <property type="molecule type" value="Genomic_DNA"/>
</dbReference>
<proteinExistence type="inferred from homology"/>
<keyword evidence="8" id="KW-0800">Toxin</keyword>
<evidence type="ECO:0000256" key="6">
    <source>
        <dbReference type="ARBA" id="ARBA00022842"/>
    </source>
</evidence>
<dbReference type="GO" id="GO:0016787">
    <property type="term" value="F:hydrolase activity"/>
    <property type="evidence" value="ECO:0007669"/>
    <property type="project" value="UniProtKB-KW"/>
</dbReference>
<dbReference type="PANTHER" id="PTHR33653">
    <property type="entry name" value="RIBONUCLEASE VAPC2"/>
    <property type="match status" value="1"/>
</dbReference>
<dbReference type="InterPro" id="IPR002716">
    <property type="entry name" value="PIN_dom"/>
</dbReference>
<dbReference type="Gene3D" id="3.40.50.1010">
    <property type="entry name" value="5'-nuclease"/>
    <property type="match status" value="1"/>
</dbReference>
<evidence type="ECO:0000256" key="4">
    <source>
        <dbReference type="ARBA" id="ARBA00022723"/>
    </source>
</evidence>
<comment type="function">
    <text evidence="8">Toxic component of a toxin-antitoxin (TA) system. An RNase.</text>
</comment>
<evidence type="ECO:0000313" key="10">
    <source>
        <dbReference type="EMBL" id="QDZ41283.1"/>
    </source>
</evidence>
<keyword evidence="5 8" id="KW-0378">Hydrolase</keyword>
<keyword evidence="4 8" id="KW-0479">Metal-binding</keyword>
<accession>A0A5B8NPM2</accession>
<evidence type="ECO:0000259" key="9">
    <source>
        <dbReference type="Pfam" id="PF01850"/>
    </source>
</evidence>
<keyword evidence="11" id="KW-1185">Reference proteome</keyword>
<dbReference type="GO" id="GO:0000287">
    <property type="term" value="F:magnesium ion binding"/>
    <property type="evidence" value="ECO:0007669"/>
    <property type="project" value="UniProtKB-UniRule"/>
</dbReference>
<dbReference type="OrthoDB" id="9796690at2"/>
<gene>
    <name evidence="8" type="primary">vapC</name>
    <name evidence="10" type="ORF">FRE64_15855</name>
</gene>
<evidence type="ECO:0000256" key="5">
    <source>
        <dbReference type="ARBA" id="ARBA00022801"/>
    </source>
</evidence>
<dbReference type="InterPro" id="IPR029060">
    <property type="entry name" value="PIN-like_dom_sf"/>
</dbReference>
<dbReference type="InterPro" id="IPR050556">
    <property type="entry name" value="Type_II_TA_system_RNase"/>
</dbReference>
<dbReference type="SUPFAM" id="SSF88723">
    <property type="entry name" value="PIN domain-like"/>
    <property type="match status" value="1"/>
</dbReference>
<feature type="binding site" evidence="8">
    <location>
        <position position="106"/>
    </location>
    <ligand>
        <name>Mg(2+)</name>
        <dbReference type="ChEBI" id="CHEBI:18420"/>
    </ligand>
</feature>
<dbReference type="AlphaFoldDB" id="A0A5B8NPM2"/>
<dbReference type="InterPro" id="IPR022907">
    <property type="entry name" value="VapC_family"/>
</dbReference>
<evidence type="ECO:0000256" key="3">
    <source>
        <dbReference type="ARBA" id="ARBA00022722"/>
    </source>
</evidence>
<keyword evidence="6 8" id="KW-0460">Magnesium</keyword>
<keyword evidence="3 8" id="KW-0540">Nuclease</keyword>
<dbReference type="PANTHER" id="PTHR33653:SF1">
    <property type="entry name" value="RIBONUCLEASE VAPC2"/>
    <property type="match status" value="1"/>
</dbReference>
<evidence type="ECO:0000256" key="1">
    <source>
        <dbReference type="ARBA" id="ARBA00001946"/>
    </source>
</evidence>
<evidence type="ECO:0000256" key="7">
    <source>
        <dbReference type="ARBA" id="ARBA00038093"/>
    </source>
</evidence>
<dbReference type="Pfam" id="PF01850">
    <property type="entry name" value="PIN"/>
    <property type="match status" value="1"/>
</dbReference>